<dbReference type="CDD" id="cd00090">
    <property type="entry name" value="HTH_ARSR"/>
    <property type="match status" value="1"/>
</dbReference>
<organism evidence="2 3">
    <name type="scientific">Labedaea rhizosphaerae</name>
    <dbReference type="NCBI Taxonomy" id="598644"/>
    <lineage>
        <taxon>Bacteria</taxon>
        <taxon>Bacillati</taxon>
        <taxon>Actinomycetota</taxon>
        <taxon>Actinomycetes</taxon>
        <taxon>Pseudonocardiales</taxon>
        <taxon>Pseudonocardiaceae</taxon>
        <taxon>Labedaea</taxon>
    </lineage>
</organism>
<sequence>MTAPRPRRPSTDAEAAALASEIRLRILRITRFDPLTNKEIAEALGKDPATTLHHVRKLVDTGFLAALPARRGKRGSREIPYRATGLSWQLDNVHRPAIGEAMLQAYLNEIAEVDFQELDQTRMVVQVGPERKAELVNRLAMVLEEFSQAPPDEGGERIGVYTALYPMGKSFGNVGVTWDDDSGNTTDER</sequence>
<protein>
    <submittedName>
        <fullName evidence="2">Helix-turn-helix protein</fullName>
    </submittedName>
</protein>
<dbReference type="InterPro" id="IPR001845">
    <property type="entry name" value="HTH_ArsR_DNA-bd_dom"/>
</dbReference>
<dbReference type="RefSeq" id="WP_133854409.1">
    <property type="nucleotide sequence ID" value="NZ_SNXZ01000014.1"/>
</dbReference>
<gene>
    <name evidence="2" type="ORF">EV186_11423</name>
</gene>
<dbReference type="AlphaFoldDB" id="A0A4R6RQW7"/>
<evidence type="ECO:0000259" key="1">
    <source>
        <dbReference type="SMART" id="SM00418"/>
    </source>
</evidence>
<evidence type="ECO:0000313" key="3">
    <source>
        <dbReference type="Proteomes" id="UP000295444"/>
    </source>
</evidence>
<dbReference type="EMBL" id="SNXZ01000014">
    <property type="protein sequence ID" value="TDP89199.1"/>
    <property type="molecule type" value="Genomic_DNA"/>
</dbReference>
<dbReference type="InterPro" id="IPR011991">
    <property type="entry name" value="ArsR-like_HTH"/>
</dbReference>
<keyword evidence="3" id="KW-1185">Reference proteome</keyword>
<proteinExistence type="predicted"/>
<dbReference type="InterPro" id="IPR036388">
    <property type="entry name" value="WH-like_DNA-bd_sf"/>
</dbReference>
<dbReference type="Pfam" id="PF12840">
    <property type="entry name" value="HTH_20"/>
    <property type="match status" value="1"/>
</dbReference>
<dbReference type="SUPFAM" id="SSF46785">
    <property type="entry name" value="Winged helix' DNA-binding domain"/>
    <property type="match status" value="1"/>
</dbReference>
<dbReference type="OrthoDB" id="7945987at2"/>
<feature type="domain" description="HTH arsR-type" evidence="1">
    <location>
        <begin position="14"/>
        <end position="104"/>
    </location>
</feature>
<evidence type="ECO:0000313" key="2">
    <source>
        <dbReference type="EMBL" id="TDP89199.1"/>
    </source>
</evidence>
<dbReference type="Proteomes" id="UP000295444">
    <property type="component" value="Unassembled WGS sequence"/>
</dbReference>
<comment type="caution">
    <text evidence="2">The sequence shown here is derived from an EMBL/GenBank/DDBJ whole genome shotgun (WGS) entry which is preliminary data.</text>
</comment>
<dbReference type="SMART" id="SM00418">
    <property type="entry name" value="HTH_ARSR"/>
    <property type="match status" value="1"/>
</dbReference>
<dbReference type="GO" id="GO:0003700">
    <property type="term" value="F:DNA-binding transcription factor activity"/>
    <property type="evidence" value="ECO:0007669"/>
    <property type="project" value="InterPro"/>
</dbReference>
<reference evidence="2 3" key="1">
    <citation type="submission" date="2019-03" db="EMBL/GenBank/DDBJ databases">
        <title>Genomic Encyclopedia of Type Strains, Phase IV (KMG-IV): sequencing the most valuable type-strain genomes for metagenomic binning, comparative biology and taxonomic classification.</title>
        <authorList>
            <person name="Goeker M."/>
        </authorList>
    </citation>
    <scope>NUCLEOTIDE SEQUENCE [LARGE SCALE GENOMIC DNA]</scope>
    <source>
        <strain evidence="2 3">DSM 45361</strain>
    </source>
</reference>
<name>A0A4R6RQW7_LABRH</name>
<accession>A0A4R6RQW7</accession>
<dbReference type="InterPro" id="IPR036390">
    <property type="entry name" value="WH_DNA-bd_sf"/>
</dbReference>
<dbReference type="Gene3D" id="1.10.10.10">
    <property type="entry name" value="Winged helix-like DNA-binding domain superfamily/Winged helix DNA-binding domain"/>
    <property type="match status" value="1"/>
</dbReference>